<feature type="compositionally biased region" description="Pro residues" evidence="2">
    <location>
        <begin position="80"/>
        <end position="101"/>
    </location>
</feature>
<feature type="compositionally biased region" description="Basic residues" evidence="2">
    <location>
        <begin position="198"/>
        <end position="209"/>
    </location>
</feature>
<proteinExistence type="predicted"/>
<protein>
    <submittedName>
        <fullName evidence="3">Uncharacterized protein</fullName>
    </submittedName>
</protein>
<evidence type="ECO:0000313" key="4">
    <source>
        <dbReference type="Proteomes" id="UP001239445"/>
    </source>
</evidence>
<dbReference type="GO" id="GO:0007165">
    <property type="term" value="P:signal transduction"/>
    <property type="evidence" value="ECO:0007669"/>
    <property type="project" value="InterPro"/>
</dbReference>
<feature type="region of interest" description="Disordered" evidence="2">
    <location>
        <begin position="527"/>
        <end position="640"/>
    </location>
</feature>
<dbReference type="SUPFAM" id="SSF52540">
    <property type="entry name" value="P-loop containing nucleoside triphosphate hydrolases"/>
    <property type="match status" value="1"/>
</dbReference>
<name>A0AAJ0BAF1_9PEZI</name>
<feature type="region of interest" description="Disordered" evidence="2">
    <location>
        <begin position="17"/>
        <end position="136"/>
    </location>
</feature>
<feature type="region of interest" description="Disordered" evidence="2">
    <location>
        <begin position="412"/>
        <end position="476"/>
    </location>
</feature>
<accession>A0AAJ0BAF1</accession>
<feature type="region of interest" description="Disordered" evidence="2">
    <location>
        <begin position="306"/>
        <end position="384"/>
    </location>
</feature>
<feature type="compositionally biased region" description="Polar residues" evidence="2">
    <location>
        <begin position="108"/>
        <end position="121"/>
    </location>
</feature>
<feature type="compositionally biased region" description="Basic and acidic residues" evidence="2">
    <location>
        <begin position="560"/>
        <end position="576"/>
    </location>
</feature>
<gene>
    <name evidence="3" type="ORF">QBC47DRAFT_69703</name>
</gene>
<comment type="caution">
    <text evidence="3">The sequence shown here is derived from an EMBL/GenBank/DDBJ whole genome shotgun (WGS) entry which is preliminary data.</text>
</comment>
<organism evidence="3 4">
    <name type="scientific">Echria macrotheca</name>
    <dbReference type="NCBI Taxonomy" id="438768"/>
    <lineage>
        <taxon>Eukaryota</taxon>
        <taxon>Fungi</taxon>
        <taxon>Dikarya</taxon>
        <taxon>Ascomycota</taxon>
        <taxon>Pezizomycotina</taxon>
        <taxon>Sordariomycetes</taxon>
        <taxon>Sordariomycetidae</taxon>
        <taxon>Sordariales</taxon>
        <taxon>Schizotheciaceae</taxon>
        <taxon>Echria</taxon>
    </lineage>
</organism>
<feature type="compositionally biased region" description="Low complexity" evidence="2">
    <location>
        <begin position="55"/>
        <end position="79"/>
    </location>
</feature>
<dbReference type="PANTHER" id="PTHR24070">
    <property type="entry name" value="RAS, DI-RAS, AND RHEB FAMILY MEMBERS OF SMALL GTPASE SUPERFAMILY"/>
    <property type="match status" value="1"/>
</dbReference>
<dbReference type="Proteomes" id="UP001239445">
    <property type="component" value="Unassembled WGS sequence"/>
</dbReference>
<dbReference type="GO" id="GO:0005525">
    <property type="term" value="F:GTP binding"/>
    <property type="evidence" value="ECO:0007669"/>
    <property type="project" value="InterPro"/>
</dbReference>
<dbReference type="Gene3D" id="3.40.50.300">
    <property type="entry name" value="P-loop containing nucleotide triphosphate hydrolases"/>
    <property type="match status" value="1"/>
</dbReference>
<feature type="compositionally biased region" description="Pro residues" evidence="2">
    <location>
        <begin position="527"/>
        <end position="538"/>
    </location>
</feature>
<sequence>MTYPPLYDPNLTLTSRRYFTLSSGEPSHHDQQQQHSPSTTRPLETSHGLPPTPAPRFSTDTTSRPTRPRSASSTVSNPPASLPSPVPPTQRSPTWPSPPPKTAATPKLSLQTNTSAATSKHPNGLPTPISPTTAGSKPTTFLVEITNYPALQNARARAQVLSRGDYDAIMLIYDVGSRASFDAIPSLHNEIPSSSLGGRRRNKAVRRSRSSIFGSSSSNHQTPISSYADDSWRPSPVVDDSSLRSRPPPRSASGSGEIVVALVGNKSDFPVDDSSFTSTPNSPVTEEKEAEIQTAEVHARSLVHPLFRQSREFDQDGTMPTSPRSARSMPVGGCPWDYQGSGSDPDHRNSRPPRWSGIETNVRRTRSVTSEGGGGTSGQRISVFSVARRGSLNLVPEEDRRDEQEDNNSTIQNIVSSPAAGAPPTPPHDNDDTEPAAAIQKWLEMDGDGGNGGSHSRTPRTPYEPPPPPSPRERQVSHFEGEMLSRSLLLNVPFIETSARTGSNVEGAFEAVIRQVLHEMGIDVGIPPPPPLPLPPPVAGGTKAEKGSSPTLSRKRSVLQRKEKRDDDQKKRHEISSYESPISDRPPVLTLPGFDDNVDVQPLLDEEANIAIEEDEPLDHQTPQDPPPPVPQPKRRRESALGSFFKKVFTKKPTAMVPDVAA</sequence>
<feature type="region of interest" description="Disordered" evidence="2">
    <location>
        <begin position="269"/>
        <end position="293"/>
    </location>
</feature>
<feature type="region of interest" description="Disordered" evidence="2">
    <location>
        <begin position="187"/>
        <end position="256"/>
    </location>
</feature>
<feature type="compositionally biased region" description="Polar residues" evidence="2">
    <location>
        <begin position="274"/>
        <end position="284"/>
    </location>
</feature>
<evidence type="ECO:0000256" key="2">
    <source>
        <dbReference type="SAM" id="MobiDB-lite"/>
    </source>
</evidence>
<dbReference type="EMBL" id="MU839840">
    <property type="protein sequence ID" value="KAK1752316.1"/>
    <property type="molecule type" value="Genomic_DNA"/>
</dbReference>
<dbReference type="GO" id="GO:0016020">
    <property type="term" value="C:membrane"/>
    <property type="evidence" value="ECO:0007669"/>
    <property type="project" value="InterPro"/>
</dbReference>
<keyword evidence="4" id="KW-1185">Reference proteome</keyword>
<dbReference type="InterPro" id="IPR027417">
    <property type="entry name" value="P-loop_NTPase"/>
</dbReference>
<evidence type="ECO:0000256" key="1">
    <source>
        <dbReference type="ARBA" id="ARBA00022741"/>
    </source>
</evidence>
<dbReference type="AlphaFoldDB" id="A0AAJ0BAF1"/>
<keyword evidence="1" id="KW-0547">Nucleotide-binding</keyword>
<reference evidence="3" key="1">
    <citation type="submission" date="2023-06" db="EMBL/GenBank/DDBJ databases">
        <title>Genome-scale phylogeny and comparative genomics of the fungal order Sordariales.</title>
        <authorList>
            <consortium name="Lawrence Berkeley National Laboratory"/>
            <person name="Hensen N."/>
            <person name="Bonometti L."/>
            <person name="Westerberg I."/>
            <person name="Brannstrom I.O."/>
            <person name="Guillou S."/>
            <person name="Cros-Aarteil S."/>
            <person name="Calhoun S."/>
            <person name="Haridas S."/>
            <person name="Kuo A."/>
            <person name="Mondo S."/>
            <person name="Pangilinan J."/>
            <person name="Riley R."/>
            <person name="Labutti K."/>
            <person name="Andreopoulos B."/>
            <person name="Lipzen A."/>
            <person name="Chen C."/>
            <person name="Yanf M."/>
            <person name="Daum C."/>
            <person name="Ng V."/>
            <person name="Clum A."/>
            <person name="Steindorff A."/>
            <person name="Ohm R."/>
            <person name="Martin F."/>
            <person name="Silar P."/>
            <person name="Natvig D."/>
            <person name="Lalanne C."/>
            <person name="Gautier V."/>
            <person name="Ament-Velasquez S.L."/>
            <person name="Kruys A."/>
            <person name="Hutchinson M.I."/>
            <person name="Powell A.J."/>
            <person name="Barry K."/>
            <person name="Miller A.N."/>
            <person name="Grigoriev I.V."/>
            <person name="Debuchy R."/>
            <person name="Gladieux P."/>
            <person name="Thoren M.H."/>
            <person name="Johannesson H."/>
        </authorList>
    </citation>
    <scope>NUCLEOTIDE SEQUENCE</scope>
    <source>
        <strain evidence="3">PSN4</strain>
    </source>
</reference>
<evidence type="ECO:0000313" key="3">
    <source>
        <dbReference type="EMBL" id="KAK1752316.1"/>
    </source>
</evidence>
<dbReference type="InterPro" id="IPR020849">
    <property type="entry name" value="Small_GTPase_Ras-type"/>
</dbReference>
<feature type="compositionally biased region" description="Acidic residues" evidence="2">
    <location>
        <begin position="604"/>
        <end position="617"/>
    </location>
</feature>